<dbReference type="EMBL" id="BMIA01000008">
    <property type="protein sequence ID" value="GGH55151.1"/>
    <property type="molecule type" value="Genomic_DNA"/>
</dbReference>
<accession>A0ABQ1ZA12</accession>
<proteinExistence type="predicted"/>
<evidence type="ECO:0000313" key="1">
    <source>
        <dbReference type="EMBL" id="GGH55151.1"/>
    </source>
</evidence>
<evidence type="ECO:0008006" key="3">
    <source>
        <dbReference type="Google" id="ProtNLM"/>
    </source>
</evidence>
<comment type="caution">
    <text evidence="1">The sequence shown here is derived from an EMBL/GenBank/DDBJ whole genome shotgun (WGS) entry which is preliminary data.</text>
</comment>
<reference evidence="2" key="1">
    <citation type="journal article" date="2019" name="Int. J. Syst. Evol. Microbiol.">
        <title>The Global Catalogue of Microorganisms (GCM) 10K type strain sequencing project: providing services to taxonomists for standard genome sequencing and annotation.</title>
        <authorList>
            <consortium name="The Broad Institute Genomics Platform"/>
            <consortium name="The Broad Institute Genome Sequencing Center for Infectious Disease"/>
            <person name="Wu L."/>
            <person name="Ma J."/>
        </authorList>
    </citation>
    <scope>NUCLEOTIDE SEQUENCE [LARGE SCALE GENOMIC DNA]</scope>
    <source>
        <strain evidence="2">CGMCC 1.15288</strain>
    </source>
</reference>
<name>A0ABQ1ZA12_9BACT</name>
<dbReference type="RefSeq" id="WP_188939242.1">
    <property type="nucleotide sequence ID" value="NZ_BMIA01000008.1"/>
</dbReference>
<dbReference type="InterPro" id="IPR011989">
    <property type="entry name" value="ARM-like"/>
</dbReference>
<dbReference type="Gene3D" id="1.25.10.10">
    <property type="entry name" value="Leucine-rich Repeat Variant"/>
    <property type="match status" value="1"/>
</dbReference>
<keyword evidence="2" id="KW-1185">Reference proteome</keyword>
<sequence length="131" mass="14499">MPAQFDLSKFKKLGSLAEAAQVLDELQESGSYENLRQAMTHPLTEIKNEAVKRIKQAGDKHALPELIKALQHANVPAMGSEHATAQTVYKENLIKAVNALSGQNFNVADANNLKELSEVVSRMTRWTDENL</sequence>
<evidence type="ECO:0000313" key="2">
    <source>
        <dbReference type="Proteomes" id="UP000600214"/>
    </source>
</evidence>
<dbReference type="Proteomes" id="UP000600214">
    <property type="component" value="Unassembled WGS sequence"/>
</dbReference>
<gene>
    <name evidence="1" type="ORF">GCM10007423_62370</name>
</gene>
<organism evidence="1 2">
    <name type="scientific">Dyadobacter endophyticus</name>
    <dbReference type="NCBI Taxonomy" id="1749036"/>
    <lineage>
        <taxon>Bacteria</taxon>
        <taxon>Pseudomonadati</taxon>
        <taxon>Bacteroidota</taxon>
        <taxon>Cytophagia</taxon>
        <taxon>Cytophagales</taxon>
        <taxon>Spirosomataceae</taxon>
        <taxon>Dyadobacter</taxon>
    </lineage>
</organism>
<protein>
    <recommendedName>
        <fullName evidence="3">HEAT repeat domain-containing protein</fullName>
    </recommendedName>
</protein>